<evidence type="ECO:0000256" key="8">
    <source>
        <dbReference type="ARBA" id="ARBA00022679"/>
    </source>
</evidence>
<comment type="similarity">
    <text evidence="3 11">In the C-terminal section; belongs to the phosphate acetyltransferase and butyryltransferase family.</text>
</comment>
<evidence type="ECO:0000256" key="7">
    <source>
        <dbReference type="ARBA" id="ARBA00022490"/>
    </source>
</evidence>
<dbReference type="GO" id="GO:0008959">
    <property type="term" value="F:phosphate acetyltransferase activity"/>
    <property type="evidence" value="ECO:0007669"/>
    <property type="project" value="UniProtKB-EC"/>
</dbReference>
<dbReference type="RefSeq" id="WP_158344705.1">
    <property type="nucleotide sequence ID" value="NZ_AP019379.1"/>
</dbReference>
<dbReference type="GO" id="GO:0006085">
    <property type="term" value="P:acetyl-CoA biosynthetic process"/>
    <property type="evidence" value="ECO:0007669"/>
    <property type="project" value="UniProtKB-UniPathway"/>
</dbReference>
<protein>
    <recommendedName>
        <fullName evidence="6 11">Phosphate acetyltransferase</fullName>
        <ecNumber evidence="5 11">2.3.1.8</ecNumber>
    </recommendedName>
    <alternativeName>
        <fullName evidence="10 11">Phosphotransacetylase</fullName>
    </alternativeName>
</protein>
<dbReference type="NCBIfam" id="TIGR00651">
    <property type="entry name" value="pta"/>
    <property type="match status" value="1"/>
</dbReference>
<dbReference type="Gene3D" id="3.40.50.10950">
    <property type="match status" value="1"/>
</dbReference>
<keyword evidence="14" id="KW-1185">Reference proteome</keyword>
<evidence type="ECO:0000256" key="4">
    <source>
        <dbReference type="ARBA" id="ARBA00009786"/>
    </source>
</evidence>
<dbReference type="NCBIfam" id="NF007233">
    <property type="entry name" value="PRK09653.1"/>
    <property type="match status" value="1"/>
</dbReference>
<evidence type="ECO:0000256" key="5">
    <source>
        <dbReference type="ARBA" id="ARBA00012707"/>
    </source>
</evidence>
<dbReference type="SUPFAM" id="SSF53659">
    <property type="entry name" value="Isocitrate/Isopropylmalate dehydrogenase-like"/>
    <property type="match status" value="1"/>
</dbReference>
<evidence type="ECO:0000313" key="13">
    <source>
        <dbReference type="EMBL" id="BBI01157.1"/>
    </source>
</evidence>
<dbReference type="Proteomes" id="UP000317544">
    <property type="component" value="Chromosome"/>
</dbReference>
<evidence type="ECO:0000313" key="14">
    <source>
        <dbReference type="Proteomes" id="UP000317544"/>
    </source>
</evidence>
<keyword evidence="7 11" id="KW-0963">Cytoplasm</keyword>
<name>A0A455T9X8_9GAMM</name>
<dbReference type="GO" id="GO:0005737">
    <property type="term" value="C:cytoplasm"/>
    <property type="evidence" value="ECO:0007669"/>
    <property type="project" value="UniProtKB-SubCell"/>
</dbReference>
<keyword evidence="8 11" id="KW-0808">Transferase</keyword>
<dbReference type="InterPro" id="IPR050500">
    <property type="entry name" value="Phos_Acetyltrans/Butyryltrans"/>
</dbReference>
<dbReference type="EMBL" id="AP019379">
    <property type="protein sequence ID" value="BBI01157.1"/>
    <property type="molecule type" value="Genomic_DNA"/>
</dbReference>
<dbReference type="InterPro" id="IPR027417">
    <property type="entry name" value="P-loop_NTPase"/>
</dbReference>
<dbReference type="Pfam" id="PF01515">
    <property type="entry name" value="PTA_PTB"/>
    <property type="match status" value="1"/>
</dbReference>
<evidence type="ECO:0000256" key="2">
    <source>
        <dbReference type="ARBA" id="ARBA00004989"/>
    </source>
</evidence>
<comment type="function">
    <text evidence="11">Involved in acetate metabolism.</text>
</comment>
<evidence type="ECO:0000256" key="6">
    <source>
        <dbReference type="ARBA" id="ARBA00021528"/>
    </source>
</evidence>
<proteinExistence type="inferred from homology"/>
<keyword evidence="9 11" id="KW-0012">Acyltransferase</keyword>
<dbReference type="PANTHER" id="PTHR43356:SF3">
    <property type="entry name" value="PHOSPHATE ACETYLTRANSFERASE"/>
    <property type="match status" value="1"/>
</dbReference>
<gene>
    <name evidence="13" type="primary">pta</name>
    <name evidence="13" type="ORF">BUCNMO_142</name>
</gene>
<dbReference type="UniPathway" id="UPA00340">
    <property type="reaction ID" value="UER00459"/>
</dbReference>
<dbReference type="PIRSF" id="PIRSF006107">
    <property type="entry name" value="PhpActrans_proteobac"/>
    <property type="match status" value="1"/>
</dbReference>
<dbReference type="Gene3D" id="3.40.50.10750">
    <property type="entry name" value="Isocitrate/Isopropylmalate dehydrogenase-like"/>
    <property type="match status" value="1"/>
</dbReference>
<organism evidence="13 14">
    <name type="scientific">Buchnera aphidicola</name>
    <name type="common">Nipponaphis monzeni</name>
    <dbReference type="NCBI Taxonomy" id="2495405"/>
    <lineage>
        <taxon>Bacteria</taxon>
        <taxon>Pseudomonadati</taxon>
        <taxon>Pseudomonadota</taxon>
        <taxon>Gammaproteobacteria</taxon>
        <taxon>Enterobacterales</taxon>
        <taxon>Erwiniaceae</taxon>
        <taxon>Buchnera</taxon>
    </lineage>
</organism>
<evidence type="ECO:0000256" key="11">
    <source>
        <dbReference type="PIRNR" id="PIRNR006107"/>
    </source>
</evidence>
<dbReference type="InterPro" id="IPR016475">
    <property type="entry name" value="P-Actrans_bac"/>
</dbReference>
<dbReference type="InterPro" id="IPR042112">
    <property type="entry name" value="P_AcTrfase_dom2"/>
</dbReference>
<reference evidence="13 14" key="1">
    <citation type="journal article" date="2019" name="Proc. Natl. Acad. Sci. U.S.A.">
        <title>Exaggeration and cooption of innate immunity for social defense.</title>
        <authorList>
            <person name="Kutsukake M."/>
            <person name="Moriyama M."/>
            <person name="Shigenobu S."/>
            <person name="Meng X.-Y."/>
            <person name="Nikoh N."/>
            <person name="Noda C."/>
            <person name="Kobayashi S."/>
            <person name="Fukatsu T."/>
        </authorList>
    </citation>
    <scope>NUCLEOTIDE SEQUENCE [LARGE SCALE GENOMIC DNA]</scope>
    <source>
        <strain evidence="13 14">Nmo</strain>
    </source>
</reference>
<comment type="subcellular location">
    <subcellularLocation>
        <location evidence="1 11">Cytoplasm</location>
    </subcellularLocation>
</comment>
<dbReference type="AlphaFoldDB" id="A0A455T9X8"/>
<dbReference type="InterPro" id="IPR042113">
    <property type="entry name" value="P_AcTrfase_dom1"/>
</dbReference>
<feature type="domain" description="Phosphate acetyl/butaryl transferase" evidence="12">
    <location>
        <begin position="395"/>
        <end position="710"/>
    </location>
</feature>
<dbReference type="SUPFAM" id="SSF52540">
    <property type="entry name" value="P-loop containing nucleoside triphosphate hydrolases"/>
    <property type="match status" value="1"/>
</dbReference>
<dbReference type="Pfam" id="PF13500">
    <property type="entry name" value="AAA_26"/>
    <property type="match status" value="1"/>
</dbReference>
<dbReference type="EC" id="2.3.1.8" evidence="5 11"/>
<sequence>MFQTITLIPIKDNICLSRISIALVHLFKKNKFKIAFFKPVVLMHNNKKNFCSLNTSFMMNDTKKLCNVTTIVVESIIFLRDKIYYNNLLDMILTNYYRIKKMCNILLIEGIDVDCKSEIIDQLNIDIARITQSNILLITSLNNNDKNYINNDLKILLNNFLDNQCSNVVGLIINKINSLNNCSNKNFFLNDLIPYKSFFIDEKYTSILNNKFIKNNFNKFIKCISWVTSVKYVNITNIINYLGIKEIFLDKTYVKKIKYFYLLNKNISVIKENDYKDVLLIIFNNQKNVLQELCLAIAKGLKLGAILVIGEIYLLSDIKKMFKKIFLFNIPILFTELNFLEIMQRLQNFFVQSINYNVIELKKIKKCLLKHINDEYIDKLITFKKSIGINNSVSFKYNLRNKAIQLQKSIMLPEGEDIRILQSASICEKLKLAKCILLGNECKIRDIALQSRIFLGDNIRIIDPEKVRHKYTKYLVDKRFVQGMDILQAEKSLQNNMILATLMLDQNKFNGIVSGVAHTTADTIRPALQLIKLDTNCSLISSVFFMLFSKRVLIFADCAINISPTAKELAEIAIQSSDTAKNFGIRPIIAMISYATGNSAKGPSVEKIKLSIDIVHKKRPDLVIDGPMQYDTAFDKDVAKLKFPKSLVAGKATIFIFPDLNTGNVVYKAVQRSANISAVGPILQGIRKPVNDLSRGASVEDIVYTILLTAIQSDSVK</sequence>
<dbReference type="InterPro" id="IPR002505">
    <property type="entry name" value="PTA_PTB"/>
</dbReference>
<comment type="pathway">
    <text evidence="2 11">Metabolic intermediate biosynthesis; acetyl-CoA biosynthesis; acetyl-CoA from acetate: step 2/2.</text>
</comment>
<evidence type="ECO:0000256" key="3">
    <source>
        <dbReference type="ARBA" id="ARBA00008756"/>
    </source>
</evidence>
<evidence type="ECO:0000256" key="9">
    <source>
        <dbReference type="ARBA" id="ARBA00023315"/>
    </source>
</evidence>
<evidence type="ECO:0000256" key="10">
    <source>
        <dbReference type="ARBA" id="ARBA00031108"/>
    </source>
</evidence>
<comment type="similarity">
    <text evidence="4 11">In the N-terminal section; belongs to the CobB/CobQ family.</text>
</comment>
<evidence type="ECO:0000259" key="12">
    <source>
        <dbReference type="Pfam" id="PF01515"/>
    </source>
</evidence>
<dbReference type="OrthoDB" id="9808984at2"/>
<accession>A0A455T9X8</accession>
<dbReference type="InterPro" id="IPR004614">
    <property type="entry name" value="P_AcTrfase"/>
</dbReference>
<comment type="catalytic activity">
    <reaction evidence="11">
        <text>acetyl-CoA + phosphate = acetyl phosphate + CoA</text>
        <dbReference type="Rhea" id="RHEA:19521"/>
        <dbReference type="ChEBI" id="CHEBI:22191"/>
        <dbReference type="ChEBI" id="CHEBI:43474"/>
        <dbReference type="ChEBI" id="CHEBI:57287"/>
        <dbReference type="ChEBI" id="CHEBI:57288"/>
        <dbReference type="EC" id="2.3.1.8"/>
    </reaction>
</comment>
<evidence type="ECO:0000256" key="1">
    <source>
        <dbReference type="ARBA" id="ARBA00004496"/>
    </source>
</evidence>
<dbReference type="PANTHER" id="PTHR43356">
    <property type="entry name" value="PHOSPHATE ACETYLTRANSFERASE"/>
    <property type="match status" value="1"/>
</dbReference>
<comment type="domain">
    <text evidence="11">The N-terminal region seems to be important for proper quaternary structure. The C-terminal region contains the substrate-binding site.</text>
</comment>
<dbReference type="NCBIfam" id="NF004167">
    <property type="entry name" value="PRK05632.1"/>
    <property type="match status" value="1"/>
</dbReference>